<name>A0ACC0P3K3_RHOML</name>
<keyword evidence="2" id="KW-1185">Reference proteome</keyword>
<dbReference type="EMBL" id="CM046391">
    <property type="protein sequence ID" value="KAI8560180.1"/>
    <property type="molecule type" value="Genomic_DNA"/>
</dbReference>
<accession>A0ACC0P3K3</accession>
<gene>
    <name evidence="1" type="ORF">RHMOL_Rhmol04G0236200</name>
</gene>
<sequence>MIGQTELVELKPAIEEMSQKMDKQMTLLQTMINLFTSAMSNPNLGLNVDYAWIKEPSQIYHPHAVGIKPCSKVKLSDMFKDLVKFHDAKTHSKEDVGSLFETSAERQDTHIDEINPKSKRVLCSCEASKAFVRGPPSTTMNPQPSCKTQPRIFSRFPIPLSSVYEKLLEANLIEPLPPTPPPRKPPASHNPNAYCAFHQYTGHSTNNCFRLRHKVQDLIDNGTISPPLSNANSIINPLPKHPRVNLINLNPTLFDPSQYIRPTTESKPTVDIPEEVGICTLESIDLVWESTPDGWQLLGENYPLIFEEFKAGPASESIGQGSFGQLLSNQTINRIFNGIKIHPHQCIIDNWPPESIVSTPNKLDASIISSKPSQNLKVDQNPNDARDSEIGPKPSQCQTSNLEKNDECNEAKP</sequence>
<evidence type="ECO:0000313" key="2">
    <source>
        <dbReference type="Proteomes" id="UP001062846"/>
    </source>
</evidence>
<organism evidence="1 2">
    <name type="scientific">Rhododendron molle</name>
    <name type="common">Chinese azalea</name>
    <name type="synonym">Azalea mollis</name>
    <dbReference type="NCBI Taxonomy" id="49168"/>
    <lineage>
        <taxon>Eukaryota</taxon>
        <taxon>Viridiplantae</taxon>
        <taxon>Streptophyta</taxon>
        <taxon>Embryophyta</taxon>
        <taxon>Tracheophyta</taxon>
        <taxon>Spermatophyta</taxon>
        <taxon>Magnoliopsida</taxon>
        <taxon>eudicotyledons</taxon>
        <taxon>Gunneridae</taxon>
        <taxon>Pentapetalae</taxon>
        <taxon>asterids</taxon>
        <taxon>Ericales</taxon>
        <taxon>Ericaceae</taxon>
        <taxon>Ericoideae</taxon>
        <taxon>Rhodoreae</taxon>
        <taxon>Rhododendron</taxon>
    </lineage>
</organism>
<dbReference type="Proteomes" id="UP001062846">
    <property type="component" value="Chromosome 4"/>
</dbReference>
<reference evidence="1" key="1">
    <citation type="submission" date="2022-02" db="EMBL/GenBank/DDBJ databases">
        <title>Plant Genome Project.</title>
        <authorList>
            <person name="Zhang R.-G."/>
        </authorList>
    </citation>
    <scope>NUCLEOTIDE SEQUENCE</scope>
    <source>
        <strain evidence="1">AT1</strain>
    </source>
</reference>
<comment type="caution">
    <text evidence="1">The sequence shown here is derived from an EMBL/GenBank/DDBJ whole genome shotgun (WGS) entry which is preliminary data.</text>
</comment>
<evidence type="ECO:0000313" key="1">
    <source>
        <dbReference type="EMBL" id="KAI8560180.1"/>
    </source>
</evidence>
<proteinExistence type="predicted"/>
<protein>
    <submittedName>
        <fullName evidence="1">Uncharacterized protein</fullName>
    </submittedName>
</protein>